<protein>
    <submittedName>
        <fullName evidence="1">Uncharacterized protein</fullName>
    </submittedName>
</protein>
<dbReference type="EMBL" id="JAQOMS010000002">
    <property type="protein sequence ID" value="MDC2888886.1"/>
    <property type="molecule type" value="Genomic_DNA"/>
</dbReference>
<accession>A0ABT5FBG2</accession>
<sequence>MEYVLVYCAQKAQEKGYTVLNQKLLNVDIRVPSPGRDRKWTHNYAKSEHASGNLSDRQYGYIIAFIDLELDSSDYSSDK</sequence>
<name>A0ABT5FBG2_9GAMM</name>
<evidence type="ECO:0000313" key="1">
    <source>
        <dbReference type="EMBL" id="MDC2888886.1"/>
    </source>
</evidence>
<dbReference type="Proteomes" id="UP001528411">
    <property type="component" value="Unassembled WGS sequence"/>
</dbReference>
<comment type="caution">
    <text evidence="1">The sequence shown here is derived from an EMBL/GenBank/DDBJ whole genome shotgun (WGS) entry which is preliminary data.</text>
</comment>
<gene>
    <name evidence="1" type="ORF">PN838_09005</name>
</gene>
<organism evidence="1 2">
    <name type="scientific">Psychrosphaera algicola</name>
    <dbReference type="NCBI Taxonomy" id="3023714"/>
    <lineage>
        <taxon>Bacteria</taxon>
        <taxon>Pseudomonadati</taxon>
        <taxon>Pseudomonadota</taxon>
        <taxon>Gammaproteobacteria</taxon>
        <taxon>Alteromonadales</taxon>
        <taxon>Pseudoalteromonadaceae</taxon>
        <taxon>Psychrosphaera</taxon>
    </lineage>
</organism>
<reference evidence="1 2" key="1">
    <citation type="submission" date="2023-01" db="EMBL/GenBank/DDBJ databases">
        <title>Psychrosphaera sp. nov., isolated from marine algae.</title>
        <authorList>
            <person name="Bayburt H."/>
            <person name="Choi B.J."/>
            <person name="Kim J.M."/>
            <person name="Choi D.G."/>
            <person name="Jeon C.O."/>
        </authorList>
    </citation>
    <scope>NUCLEOTIDE SEQUENCE [LARGE SCALE GENOMIC DNA]</scope>
    <source>
        <strain evidence="1 2">G1-22</strain>
    </source>
</reference>
<dbReference type="RefSeq" id="WP_272180441.1">
    <property type="nucleotide sequence ID" value="NZ_JAQOMS010000002.1"/>
</dbReference>
<evidence type="ECO:0000313" key="2">
    <source>
        <dbReference type="Proteomes" id="UP001528411"/>
    </source>
</evidence>
<keyword evidence="2" id="KW-1185">Reference proteome</keyword>
<proteinExistence type="predicted"/>